<evidence type="ECO:0000256" key="12">
    <source>
        <dbReference type="RuleBase" id="RU003862"/>
    </source>
</evidence>
<keyword evidence="9" id="KW-0486">Methionine biosynthesis</keyword>
<comment type="catalytic activity">
    <reaction evidence="11">
        <text>(6S)-5-methyl-5,6,7,8-tetrahydrofolate + NAD(+) = (6R)-5,10-methylene-5,6,7,8-tetrahydrofolate + NADH + H(+)</text>
        <dbReference type="Rhea" id="RHEA:19821"/>
        <dbReference type="ChEBI" id="CHEBI:15378"/>
        <dbReference type="ChEBI" id="CHEBI:15636"/>
        <dbReference type="ChEBI" id="CHEBI:18608"/>
        <dbReference type="ChEBI" id="CHEBI:57540"/>
        <dbReference type="ChEBI" id="CHEBI:57945"/>
        <dbReference type="EC" id="1.5.1.54"/>
    </reaction>
    <physiologicalReaction direction="right-to-left" evidence="11">
        <dbReference type="Rhea" id="RHEA:19823"/>
    </physiologicalReaction>
</comment>
<keyword evidence="8" id="KW-0520">NAD</keyword>
<keyword evidence="5 12" id="KW-0285">Flavoprotein</keyword>
<evidence type="ECO:0000256" key="10">
    <source>
        <dbReference type="ARBA" id="ARBA00034478"/>
    </source>
</evidence>
<evidence type="ECO:0000256" key="2">
    <source>
        <dbReference type="ARBA" id="ARBA00004777"/>
    </source>
</evidence>
<keyword evidence="4" id="KW-0028">Amino-acid biosynthesis</keyword>
<evidence type="ECO:0000256" key="3">
    <source>
        <dbReference type="ARBA" id="ARBA00006743"/>
    </source>
</evidence>
<dbReference type="GO" id="GO:0106312">
    <property type="term" value="F:methylenetetrahydrofolate reductase (NADH) activity"/>
    <property type="evidence" value="ECO:0007669"/>
    <property type="project" value="UniProtKB-EC"/>
</dbReference>
<dbReference type="GO" id="GO:0009086">
    <property type="term" value="P:methionine biosynthetic process"/>
    <property type="evidence" value="ECO:0007669"/>
    <property type="project" value="UniProtKB-KW"/>
</dbReference>
<dbReference type="EC" id="1.5.1.54" evidence="12"/>
<dbReference type="Gene3D" id="3.20.20.220">
    <property type="match status" value="1"/>
</dbReference>
<reference evidence="13 14" key="1">
    <citation type="submission" date="2018-05" db="EMBL/GenBank/DDBJ databases">
        <title>Genomic Encyclopedia of Type Strains, Phase IV (KMG-IV): sequencing the most valuable type-strain genomes for metagenomic binning, comparative biology and taxonomic classification.</title>
        <authorList>
            <person name="Goeker M."/>
        </authorList>
    </citation>
    <scope>NUCLEOTIDE SEQUENCE [LARGE SCALE GENOMIC DNA]</scope>
    <source>
        <strain evidence="13 14">DSM 24906</strain>
    </source>
</reference>
<evidence type="ECO:0000256" key="1">
    <source>
        <dbReference type="ARBA" id="ARBA00001974"/>
    </source>
</evidence>
<protein>
    <recommendedName>
        <fullName evidence="12">Methylenetetrahydrofolate reductase</fullName>
        <ecNumber evidence="12">1.5.1.54</ecNumber>
    </recommendedName>
</protein>
<evidence type="ECO:0000256" key="5">
    <source>
        <dbReference type="ARBA" id="ARBA00022630"/>
    </source>
</evidence>
<dbReference type="EMBL" id="QGGI01000001">
    <property type="protein sequence ID" value="PWJ96544.1"/>
    <property type="molecule type" value="Genomic_DNA"/>
</dbReference>
<keyword evidence="6 12" id="KW-0274">FAD</keyword>
<dbReference type="NCBIfam" id="TIGR00676">
    <property type="entry name" value="fadh2"/>
    <property type="match status" value="1"/>
</dbReference>
<comment type="cofactor">
    <cofactor evidence="1 12">
        <name>FAD</name>
        <dbReference type="ChEBI" id="CHEBI:57692"/>
    </cofactor>
</comment>
<dbReference type="InterPro" id="IPR003171">
    <property type="entry name" value="Mehydrof_redctse-like"/>
</dbReference>
<dbReference type="PANTHER" id="PTHR45754">
    <property type="entry name" value="METHYLENETETRAHYDROFOLATE REDUCTASE"/>
    <property type="match status" value="1"/>
</dbReference>
<organism evidence="13 14">
    <name type="scientific">Oceanotoga teriensis</name>
    <dbReference type="NCBI Taxonomy" id="515440"/>
    <lineage>
        <taxon>Bacteria</taxon>
        <taxon>Thermotogati</taxon>
        <taxon>Thermotogota</taxon>
        <taxon>Thermotogae</taxon>
        <taxon>Petrotogales</taxon>
        <taxon>Petrotogaceae</taxon>
        <taxon>Oceanotoga</taxon>
    </lineage>
</organism>
<evidence type="ECO:0000256" key="8">
    <source>
        <dbReference type="ARBA" id="ARBA00023027"/>
    </source>
</evidence>
<comment type="similarity">
    <text evidence="3 12">Belongs to the methylenetetrahydrofolate reductase family.</text>
</comment>
<evidence type="ECO:0000256" key="6">
    <source>
        <dbReference type="ARBA" id="ARBA00022827"/>
    </source>
</evidence>
<sequence length="293" mass="33612">MFIKDKFINKKPIISFEIFPPKKTGSIKKIYKTIEELAVLTPDYISVTYGAGGSEHDKTTEIASIIKNKYNIESLAHLTCINSNKKDIYNTLNNLENENIENILALKGDIHPDYKLKKDFNHASDLIEYIKENFNFCIGSAVYPEGHLEALNKSMDLFYTQEKINKGTDFLISQLFFKNKIFYEYQEKLKNRNIKVPLQAGIMPVVNKKQVEKIVSLCGTYMPEKFIKVMNKYENNKEALLDAGVTYACDQIIDLLSSDVDGIHLYVMNNPITARKIVERIKNILKYLGENNG</sequence>
<comment type="pathway">
    <text evidence="2 12">One-carbon metabolism; tetrahydrofolate interconversion.</text>
</comment>
<evidence type="ECO:0000313" key="14">
    <source>
        <dbReference type="Proteomes" id="UP000245921"/>
    </source>
</evidence>
<dbReference type="SUPFAM" id="SSF51730">
    <property type="entry name" value="FAD-linked oxidoreductase"/>
    <property type="match status" value="1"/>
</dbReference>
<dbReference type="GO" id="GO:0005829">
    <property type="term" value="C:cytosol"/>
    <property type="evidence" value="ECO:0007669"/>
    <property type="project" value="InterPro"/>
</dbReference>
<name>A0AA45C913_9BACT</name>
<dbReference type="AlphaFoldDB" id="A0AA45C913"/>
<dbReference type="Pfam" id="PF02219">
    <property type="entry name" value="MTHFR"/>
    <property type="match status" value="1"/>
</dbReference>
<accession>A0AA45C913</accession>
<evidence type="ECO:0000313" key="13">
    <source>
        <dbReference type="EMBL" id="PWJ96544.1"/>
    </source>
</evidence>
<dbReference type="GO" id="GO:0071949">
    <property type="term" value="F:FAD binding"/>
    <property type="evidence" value="ECO:0007669"/>
    <property type="project" value="TreeGrafter"/>
</dbReference>
<evidence type="ECO:0000256" key="11">
    <source>
        <dbReference type="ARBA" id="ARBA00048628"/>
    </source>
</evidence>
<keyword evidence="7 12" id="KW-0560">Oxidoreductase</keyword>
<dbReference type="RefSeq" id="WP_109603536.1">
    <property type="nucleotide sequence ID" value="NZ_QGGI01000001.1"/>
</dbReference>
<evidence type="ECO:0000256" key="7">
    <source>
        <dbReference type="ARBA" id="ARBA00023002"/>
    </source>
</evidence>
<dbReference type="PANTHER" id="PTHR45754:SF3">
    <property type="entry name" value="METHYLENETETRAHYDROFOLATE REDUCTASE (NADPH)"/>
    <property type="match status" value="1"/>
</dbReference>
<dbReference type="Proteomes" id="UP000245921">
    <property type="component" value="Unassembled WGS sequence"/>
</dbReference>
<evidence type="ECO:0000256" key="4">
    <source>
        <dbReference type="ARBA" id="ARBA00022605"/>
    </source>
</evidence>
<proteinExistence type="inferred from homology"/>
<evidence type="ECO:0000256" key="9">
    <source>
        <dbReference type="ARBA" id="ARBA00023167"/>
    </source>
</evidence>
<keyword evidence="14" id="KW-1185">Reference proteome</keyword>
<gene>
    <name evidence="13" type="ORF">C7380_101117</name>
</gene>
<dbReference type="InterPro" id="IPR004620">
    <property type="entry name" value="MTHF_reductase_bac"/>
</dbReference>
<dbReference type="GO" id="GO:0035999">
    <property type="term" value="P:tetrahydrofolate interconversion"/>
    <property type="evidence" value="ECO:0007669"/>
    <property type="project" value="TreeGrafter"/>
</dbReference>
<comment type="caution">
    <text evidence="13">The sequence shown here is derived from an EMBL/GenBank/DDBJ whole genome shotgun (WGS) entry which is preliminary data.</text>
</comment>
<dbReference type="CDD" id="cd00537">
    <property type="entry name" value="MTHFR"/>
    <property type="match status" value="1"/>
</dbReference>
<dbReference type="InterPro" id="IPR029041">
    <property type="entry name" value="FAD-linked_oxidoreductase-like"/>
</dbReference>
<comment type="pathway">
    <text evidence="10">Amino-acid biosynthesis; L-methionine biosynthesis via de novo pathway.</text>
</comment>